<feature type="region of interest" description="Disordered" evidence="1">
    <location>
        <begin position="27"/>
        <end position="52"/>
    </location>
</feature>
<keyword evidence="2" id="KW-0472">Membrane</keyword>
<dbReference type="OrthoDB" id="347913at2759"/>
<keyword evidence="2" id="KW-0812">Transmembrane</keyword>
<keyword evidence="2" id="KW-1133">Transmembrane helix</keyword>
<evidence type="ECO:0000313" key="4">
    <source>
        <dbReference type="Proteomes" id="UP000018201"/>
    </source>
</evidence>
<sequence length="477" mass="52452">MEKEMQADVGEADGAIGSHAALAEVTGDAEAADRDTAIPPEEEVNLKREDEDVGEDAVVPLEGRSVSKGGRRAAVLKRGLAALSLFVVGIGMLMSLKPIRMMLIDVIAGFLPDDFGSKELKVPEMSPVSMRDLIKCEGQFKSSVSDFKSSWEKASPRVKEAFIKYFVPSGKDNQDLPVDPLALYTKHINAMLETPRPDGKDARGLQEHKFNLLLLNAICSTAAGNIKRLGAMEELHARTGVPVPVLGLGKRIDLPAICSTAAGNIKRLGLMEELHARTGVPVPVLGLGKRIDLPPLTELLDQEDDGKTVAEFLKDFGVTVKLKGETSKVPKQVADSLRDLMHESELVAGCMSEAPIQFHSFFKFHNLLQKNIPANYYPKVNIRSSGEVFDVGLFVLDSMLDARSRDEVQKVRSFLSNTIARQWCTRRAADFVSEQQAYVTYTFERELERKKRFLSKRSSEGGSVDPESLQAIARFVV</sequence>
<reference evidence="3" key="1">
    <citation type="submission" date="2013-10" db="EMBL/GenBank/DDBJ databases">
        <title>Genomic analysis of the causative agents of coccidiosis in chickens.</title>
        <authorList>
            <person name="Reid A.J."/>
            <person name="Blake D."/>
            <person name="Billington K."/>
            <person name="Browne H."/>
            <person name="Dunn M."/>
            <person name="Hung S."/>
            <person name="Kawahara F."/>
            <person name="Miranda-Saavedra D."/>
            <person name="Mourier T."/>
            <person name="Nagra H."/>
            <person name="Otto T.D."/>
            <person name="Rawlings N."/>
            <person name="Sanchez A."/>
            <person name="Sanders M."/>
            <person name="Subramaniam C."/>
            <person name="Tay Y."/>
            <person name="Dear P."/>
            <person name="Doerig C."/>
            <person name="Gruber A."/>
            <person name="Parkinson J."/>
            <person name="Shirley M."/>
            <person name="Wan K.L."/>
            <person name="Berriman M."/>
            <person name="Tomley F."/>
            <person name="Pain A."/>
        </authorList>
    </citation>
    <scope>NUCLEOTIDE SEQUENCE [LARGE SCALE GENOMIC DNA]</scope>
    <source>
        <strain evidence="3">Houghton</strain>
    </source>
</reference>
<proteinExistence type="predicted"/>
<dbReference type="Proteomes" id="UP000018201">
    <property type="component" value="Unassembled WGS sequence"/>
</dbReference>
<gene>
    <name evidence="3" type="ORF">EPH_0032290</name>
</gene>
<organism evidence="3 4">
    <name type="scientific">Eimeria praecox</name>
    <dbReference type="NCBI Taxonomy" id="51316"/>
    <lineage>
        <taxon>Eukaryota</taxon>
        <taxon>Sar</taxon>
        <taxon>Alveolata</taxon>
        <taxon>Apicomplexa</taxon>
        <taxon>Conoidasida</taxon>
        <taxon>Coccidia</taxon>
        <taxon>Eucoccidiorida</taxon>
        <taxon>Eimeriorina</taxon>
        <taxon>Eimeriidae</taxon>
        <taxon>Eimeria</taxon>
    </lineage>
</organism>
<accession>U6G1Z5</accession>
<protein>
    <submittedName>
        <fullName evidence="3">Uncharacterized protein</fullName>
    </submittedName>
</protein>
<dbReference type="AlphaFoldDB" id="U6G1Z5"/>
<evidence type="ECO:0000313" key="3">
    <source>
        <dbReference type="EMBL" id="CDI74271.1"/>
    </source>
</evidence>
<feature type="transmembrane region" description="Helical" evidence="2">
    <location>
        <begin position="75"/>
        <end position="96"/>
    </location>
</feature>
<dbReference type="VEuPathDB" id="ToxoDB:EPH_0032290"/>
<evidence type="ECO:0000256" key="1">
    <source>
        <dbReference type="SAM" id="MobiDB-lite"/>
    </source>
</evidence>
<reference evidence="3" key="2">
    <citation type="submission" date="2013-10" db="EMBL/GenBank/DDBJ databases">
        <authorList>
            <person name="Aslett M."/>
        </authorList>
    </citation>
    <scope>NUCLEOTIDE SEQUENCE [LARGE SCALE GENOMIC DNA]</scope>
    <source>
        <strain evidence="3">Houghton</strain>
    </source>
</reference>
<evidence type="ECO:0000256" key="2">
    <source>
        <dbReference type="SAM" id="Phobius"/>
    </source>
</evidence>
<keyword evidence="4" id="KW-1185">Reference proteome</keyword>
<dbReference type="EMBL" id="HG690143">
    <property type="protein sequence ID" value="CDI74271.1"/>
    <property type="molecule type" value="Genomic_DNA"/>
</dbReference>
<name>U6G1Z5_9EIME</name>